<name>A0A3M7L507_AUXPR</name>
<organism evidence="1 2">
    <name type="scientific">Auxenochlorella protothecoides</name>
    <name type="common">Green microalga</name>
    <name type="synonym">Chlorella protothecoides</name>
    <dbReference type="NCBI Taxonomy" id="3075"/>
    <lineage>
        <taxon>Eukaryota</taxon>
        <taxon>Viridiplantae</taxon>
        <taxon>Chlorophyta</taxon>
        <taxon>core chlorophytes</taxon>
        <taxon>Trebouxiophyceae</taxon>
        <taxon>Chlorellales</taxon>
        <taxon>Chlorellaceae</taxon>
        <taxon>Auxenochlorella</taxon>
    </lineage>
</organism>
<accession>A0A3M7L507</accession>
<feature type="non-terminal residue" evidence="1">
    <location>
        <position position="71"/>
    </location>
</feature>
<gene>
    <name evidence="1" type="ORF">APUTEX25_004775</name>
</gene>
<dbReference type="Proteomes" id="UP000279271">
    <property type="component" value="Unassembled WGS sequence"/>
</dbReference>
<proteinExistence type="predicted"/>
<evidence type="ECO:0000313" key="2">
    <source>
        <dbReference type="Proteomes" id="UP000279271"/>
    </source>
</evidence>
<dbReference type="AlphaFoldDB" id="A0A3M7L507"/>
<feature type="non-terminal residue" evidence="1">
    <location>
        <position position="1"/>
    </location>
</feature>
<dbReference type="EMBL" id="QOKY01000037">
    <property type="protein sequence ID" value="RMZ57818.1"/>
    <property type="molecule type" value="Genomic_DNA"/>
</dbReference>
<evidence type="ECO:0000313" key="1">
    <source>
        <dbReference type="EMBL" id="RMZ57818.1"/>
    </source>
</evidence>
<reference evidence="2" key="1">
    <citation type="journal article" date="2018" name="Algal Res.">
        <title>Characterization of plant carbon substrate utilization by Auxenochlorella protothecoides.</title>
        <authorList>
            <person name="Vogler B.W."/>
            <person name="Starkenburg S.R."/>
            <person name="Sudasinghe N."/>
            <person name="Schambach J.Y."/>
            <person name="Rollin J.A."/>
            <person name="Pattathil S."/>
            <person name="Barry A.N."/>
        </authorList>
    </citation>
    <scope>NUCLEOTIDE SEQUENCE [LARGE SCALE GENOMIC DNA]</scope>
    <source>
        <strain evidence="2">UTEX 25</strain>
    </source>
</reference>
<comment type="caution">
    <text evidence="1">The sequence shown here is derived from an EMBL/GenBank/DDBJ whole genome shotgun (WGS) entry which is preliminary data.</text>
</comment>
<sequence length="71" mass="7486">HGADARAVVRDLAQPVQAQLAAVVLVVVLDLGQSLGRHRAAQRGPVAAPALEGRVERYDVWARLPLLDAAA</sequence>
<protein>
    <submittedName>
        <fullName evidence="1">Uncharacterized protein</fullName>
    </submittedName>
</protein>